<proteinExistence type="predicted"/>
<organism evidence="1">
    <name type="scientific">Tanacetum cinerariifolium</name>
    <name type="common">Dalmatian daisy</name>
    <name type="synonym">Chrysanthemum cinerariifolium</name>
    <dbReference type="NCBI Taxonomy" id="118510"/>
    <lineage>
        <taxon>Eukaryota</taxon>
        <taxon>Viridiplantae</taxon>
        <taxon>Streptophyta</taxon>
        <taxon>Embryophyta</taxon>
        <taxon>Tracheophyta</taxon>
        <taxon>Spermatophyta</taxon>
        <taxon>Magnoliopsida</taxon>
        <taxon>eudicotyledons</taxon>
        <taxon>Gunneridae</taxon>
        <taxon>Pentapetalae</taxon>
        <taxon>asterids</taxon>
        <taxon>campanulids</taxon>
        <taxon>Asterales</taxon>
        <taxon>Asteraceae</taxon>
        <taxon>Asteroideae</taxon>
        <taxon>Anthemideae</taxon>
        <taxon>Anthemidinae</taxon>
        <taxon>Tanacetum</taxon>
    </lineage>
</organism>
<name>A0A699TF34_TANCI</name>
<gene>
    <name evidence="1" type="ORF">Tci_879840</name>
</gene>
<evidence type="ECO:0000313" key="1">
    <source>
        <dbReference type="EMBL" id="GFD07871.1"/>
    </source>
</evidence>
<accession>A0A699TF34</accession>
<dbReference type="AlphaFoldDB" id="A0A699TF34"/>
<evidence type="ECO:0008006" key="2">
    <source>
        <dbReference type="Google" id="ProtNLM"/>
    </source>
</evidence>
<comment type="caution">
    <text evidence="1">The sequence shown here is derived from an EMBL/GenBank/DDBJ whole genome shotgun (WGS) entry which is preliminary data.</text>
</comment>
<feature type="non-terminal residue" evidence="1">
    <location>
        <position position="113"/>
    </location>
</feature>
<sequence>MKLNVINVGGKNPKLRPTKDFEAKYNKVKAKLALLSSGASSSKSSMVKNKGLVAEANEWEEEDVSSDDNEMTEVKVLMALADDENYVVGKESVRYGKWAKITMKKVHTLLDME</sequence>
<reference evidence="1" key="1">
    <citation type="journal article" date="2019" name="Sci. Rep.">
        <title>Draft genome of Tanacetum cinerariifolium, the natural source of mosquito coil.</title>
        <authorList>
            <person name="Yamashiro T."/>
            <person name="Shiraishi A."/>
            <person name="Satake H."/>
            <person name="Nakayama K."/>
        </authorList>
    </citation>
    <scope>NUCLEOTIDE SEQUENCE</scope>
</reference>
<dbReference type="EMBL" id="BKCJ011234381">
    <property type="protein sequence ID" value="GFD07871.1"/>
    <property type="molecule type" value="Genomic_DNA"/>
</dbReference>
<protein>
    <recommendedName>
        <fullName evidence="2">Retrovirus-related Pol polyprotein from transposon TNT 1-94</fullName>
    </recommendedName>
</protein>